<dbReference type="GO" id="GO:0016020">
    <property type="term" value="C:membrane"/>
    <property type="evidence" value="ECO:0007669"/>
    <property type="project" value="InterPro"/>
</dbReference>
<dbReference type="AlphaFoldDB" id="A0A914XFD6"/>
<dbReference type="InterPro" id="IPR036719">
    <property type="entry name" value="Neuro-gated_channel_TM_sf"/>
</dbReference>
<feature type="transmembrane region" description="Helical" evidence="1">
    <location>
        <begin position="310"/>
        <end position="330"/>
    </location>
</feature>
<keyword evidence="1" id="KW-1133">Transmembrane helix</keyword>
<feature type="transmembrane region" description="Helical" evidence="1">
    <location>
        <begin position="419"/>
        <end position="440"/>
    </location>
</feature>
<keyword evidence="1" id="KW-0472">Membrane</keyword>
<reference evidence="4" key="1">
    <citation type="submission" date="2022-11" db="UniProtKB">
        <authorList>
            <consortium name="WormBaseParasite"/>
        </authorList>
    </citation>
    <scope>IDENTIFICATION</scope>
</reference>
<organism evidence="3 4">
    <name type="scientific">Plectus sambesii</name>
    <dbReference type="NCBI Taxonomy" id="2011161"/>
    <lineage>
        <taxon>Eukaryota</taxon>
        <taxon>Metazoa</taxon>
        <taxon>Ecdysozoa</taxon>
        <taxon>Nematoda</taxon>
        <taxon>Chromadorea</taxon>
        <taxon>Plectida</taxon>
        <taxon>Plectina</taxon>
        <taxon>Plectoidea</taxon>
        <taxon>Plectidae</taxon>
        <taxon>Plectus</taxon>
    </lineage>
</organism>
<keyword evidence="1" id="KW-0812">Transmembrane</keyword>
<feature type="domain" description="Neurotransmitter-gated ion-channel transmembrane" evidence="2">
    <location>
        <begin position="159"/>
        <end position="265"/>
    </location>
</feature>
<feature type="transmembrane region" description="Helical" evidence="1">
    <location>
        <begin position="215"/>
        <end position="236"/>
    </location>
</feature>
<dbReference type="InterPro" id="IPR006028">
    <property type="entry name" value="GABAA/Glycine_rcpt"/>
</dbReference>
<protein>
    <submittedName>
        <fullName evidence="4">Neurotransmitter-gated ion-channel transmembrane domain-containing protein</fullName>
    </submittedName>
</protein>
<evidence type="ECO:0000259" key="2">
    <source>
        <dbReference type="Pfam" id="PF02932"/>
    </source>
</evidence>
<feature type="domain" description="Neurotransmitter-gated ion-channel transmembrane" evidence="2">
    <location>
        <begin position="425"/>
        <end position="532"/>
    </location>
</feature>
<dbReference type="InterPro" id="IPR038050">
    <property type="entry name" value="Neuro_actylchol_rec"/>
</dbReference>
<name>A0A914XFD6_9BILA</name>
<feature type="transmembrane region" description="Helical" evidence="1">
    <location>
        <begin position="447"/>
        <end position="466"/>
    </location>
</feature>
<dbReference type="PRINTS" id="PR00253">
    <property type="entry name" value="GABAARECEPTR"/>
</dbReference>
<feature type="transmembrane region" description="Helical" evidence="1">
    <location>
        <begin position="576"/>
        <end position="597"/>
    </location>
</feature>
<feature type="transmembrane region" description="Helical" evidence="1">
    <location>
        <begin position="478"/>
        <end position="502"/>
    </location>
</feature>
<evidence type="ECO:0000313" key="4">
    <source>
        <dbReference type="WBParaSite" id="PSAMB.scaffold7865size6977.g30638.t1"/>
    </source>
</evidence>
<proteinExistence type="predicted"/>
<dbReference type="GO" id="GO:0005230">
    <property type="term" value="F:extracellular ligand-gated monoatomic ion channel activity"/>
    <property type="evidence" value="ECO:0007669"/>
    <property type="project" value="UniProtKB-ARBA"/>
</dbReference>
<sequence>MGRYSPVRVMRVPGSPCTVSNHHVECDCDLAPNAAKKKKSFWPVPFGSAKRPRRSRLACTPSKIDKYSRAAFPLLFVSFNNGYASSDIMYRWCGKSPDKPCSTAVTIQEYIDDSMPKFYMGNLCVDVTTAVTSSGSYVRLWVSFDFHRNAGFYVMQVCVPAILVVCISWVSFWINRDSAPARTSLGILTVLTETQLMTSTNRQLPPVSYVKAIDIFLGTCYLMVVLALGEYALVAYSTKKRNDQMKRWEKKKQRLEKLQKQQRQPQPDLIAETSGEFQLAACTCPVEQMTIEQSLSLEPEKPRNISRIDFTARIVFPIGFTIFNFVYWLLLLYKAGRLTTQTAEEEYGYASSDIMYHWCGKSPNKPCLEPVTIQEYIDDSLPKFHMGNLCVNVTTAVTSSGSYDRLGVSIAFHRNAGSYVMQVCVPAILVVCISWVSFWINRDSAPARTNIGIFTVLTETQLMTSTNRQLPPVSYVKAIDIFLGTCYLMVVLALGEYALVAYSNKKRKDQMKRWEKEKQRLEKLQKEQRLPQPDIIAATSDEFQLAACTCPVEQMTIEQPLLLEPEKPRNISRIDITARIVFPIAFTIFNFAFWLLLLYKAGRLTTQTIEEECSQDTS</sequence>
<accession>A0A914XFD6</accession>
<dbReference type="Proteomes" id="UP000887566">
    <property type="component" value="Unplaced"/>
</dbReference>
<keyword evidence="3" id="KW-1185">Reference proteome</keyword>
<feature type="transmembrane region" description="Helical" evidence="1">
    <location>
        <begin position="152"/>
        <end position="174"/>
    </location>
</feature>
<evidence type="ECO:0000256" key="1">
    <source>
        <dbReference type="SAM" id="Phobius"/>
    </source>
</evidence>
<dbReference type="PANTHER" id="PTHR18945">
    <property type="entry name" value="NEUROTRANSMITTER GATED ION CHANNEL"/>
    <property type="match status" value="1"/>
</dbReference>
<dbReference type="SUPFAM" id="SSF90112">
    <property type="entry name" value="Neurotransmitter-gated ion-channel transmembrane pore"/>
    <property type="match status" value="2"/>
</dbReference>
<dbReference type="Gene3D" id="1.20.58.390">
    <property type="entry name" value="Neurotransmitter-gated ion-channel transmembrane domain"/>
    <property type="match status" value="2"/>
</dbReference>
<dbReference type="InterPro" id="IPR006029">
    <property type="entry name" value="Neurotrans-gated_channel_TM"/>
</dbReference>
<dbReference type="Pfam" id="PF02932">
    <property type="entry name" value="Neur_chan_memb"/>
    <property type="match status" value="2"/>
</dbReference>
<dbReference type="WBParaSite" id="PSAMB.scaffold7865size6977.g30638.t1">
    <property type="protein sequence ID" value="PSAMB.scaffold7865size6977.g30638.t1"/>
    <property type="gene ID" value="PSAMB.scaffold7865size6977.g30638"/>
</dbReference>
<dbReference type="GO" id="GO:0004888">
    <property type="term" value="F:transmembrane signaling receptor activity"/>
    <property type="evidence" value="ECO:0007669"/>
    <property type="project" value="InterPro"/>
</dbReference>
<dbReference type="InterPro" id="IPR006201">
    <property type="entry name" value="Neur_channel"/>
</dbReference>
<evidence type="ECO:0000313" key="3">
    <source>
        <dbReference type="Proteomes" id="UP000887566"/>
    </source>
</evidence>
<dbReference type="CDD" id="cd19049">
    <property type="entry name" value="LGIC_TM_anion"/>
    <property type="match status" value="2"/>
</dbReference>